<evidence type="ECO:0000313" key="4">
    <source>
        <dbReference type="Proteomes" id="UP000245207"/>
    </source>
</evidence>
<dbReference type="Gene3D" id="3.75.10.10">
    <property type="entry name" value="L-arginine/glycine Amidinotransferase, Chain A"/>
    <property type="match status" value="1"/>
</dbReference>
<dbReference type="GO" id="GO:0003743">
    <property type="term" value="F:translation initiation factor activity"/>
    <property type="evidence" value="ECO:0007669"/>
    <property type="project" value="UniProtKB-KW"/>
</dbReference>
<sequence>MASNDHVALTHTNLHKETEVRIADVLRVEIFRQKIVGVMLCSGMWTFEDAYMLAAKRETCNFVEAAPEDTNGKRDFAIVLKNT</sequence>
<evidence type="ECO:0000256" key="2">
    <source>
        <dbReference type="ARBA" id="ARBA00022917"/>
    </source>
</evidence>
<evidence type="ECO:0000313" key="3">
    <source>
        <dbReference type="EMBL" id="PWA55479.1"/>
    </source>
</evidence>
<name>A0A2U1M2J6_ARTAN</name>
<comment type="caution">
    <text evidence="3">The sequence shown here is derived from an EMBL/GenBank/DDBJ whole genome shotgun (WGS) entry which is preliminary data.</text>
</comment>
<evidence type="ECO:0000256" key="1">
    <source>
        <dbReference type="ARBA" id="ARBA00022540"/>
    </source>
</evidence>
<dbReference type="OrthoDB" id="4155914at2759"/>
<protein>
    <submittedName>
        <fullName evidence="3">Translation initiation factor IF6</fullName>
    </submittedName>
</protein>
<dbReference type="GO" id="GO:0043022">
    <property type="term" value="F:ribosome binding"/>
    <property type="evidence" value="ECO:0007669"/>
    <property type="project" value="InterPro"/>
</dbReference>
<dbReference type="GO" id="GO:0042256">
    <property type="term" value="P:cytosolic ribosome assembly"/>
    <property type="evidence" value="ECO:0007669"/>
    <property type="project" value="InterPro"/>
</dbReference>
<dbReference type="Pfam" id="PF01912">
    <property type="entry name" value="eIF-6"/>
    <property type="match status" value="1"/>
</dbReference>
<keyword evidence="4" id="KW-1185">Reference proteome</keyword>
<dbReference type="SUPFAM" id="SSF55909">
    <property type="entry name" value="Pentein"/>
    <property type="match status" value="1"/>
</dbReference>
<keyword evidence="1 3" id="KW-0396">Initiation factor</keyword>
<keyword evidence="2" id="KW-0648">Protein biosynthesis</keyword>
<accession>A0A2U1M2J6</accession>
<dbReference type="STRING" id="35608.A0A2U1M2J6"/>
<proteinExistence type="predicted"/>
<organism evidence="3 4">
    <name type="scientific">Artemisia annua</name>
    <name type="common">Sweet wormwood</name>
    <dbReference type="NCBI Taxonomy" id="35608"/>
    <lineage>
        <taxon>Eukaryota</taxon>
        <taxon>Viridiplantae</taxon>
        <taxon>Streptophyta</taxon>
        <taxon>Embryophyta</taxon>
        <taxon>Tracheophyta</taxon>
        <taxon>Spermatophyta</taxon>
        <taxon>Magnoliopsida</taxon>
        <taxon>eudicotyledons</taxon>
        <taxon>Gunneridae</taxon>
        <taxon>Pentapetalae</taxon>
        <taxon>asterids</taxon>
        <taxon>campanulids</taxon>
        <taxon>Asterales</taxon>
        <taxon>Asteraceae</taxon>
        <taxon>Asteroideae</taxon>
        <taxon>Anthemideae</taxon>
        <taxon>Artemisiinae</taxon>
        <taxon>Artemisia</taxon>
    </lineage>
</organism>
<reference evidence="3 4" key="1">
    <citation type="journal article" date="2018" name="Mol. Plant">
        <title>The genome of Artemisia annua provides insight into the evolution of Asteraceae family and artemisinin biosynthesis.</title>
        <authorList>
            <person name="Shen Q."/>
            <person name="Zhang L."/>
            <person name="Liao Z."/>
            <person name="Wang S."/>
            <person name="Yan T."/>
            <person name="Shi P."/>
            <person name="Liu M."/>
            <person name="Fu X."/>
            <person name="Pan Q."/>
            <person name="Wang Y."/>
            <person name="Lv Z."/>
            <person name="Lu X."/>
            <person name="Zhang F."/>
            <person name="Jiang W."/>
            <person name="Ma Y."/>
            <person name="Chen M."/>
            <person name="Hao X."/>
            <person name="Li L."/>
            <person name="Tang Y."/>
            <person name="Lv G."/>
            <person name="Zhou Y."/>
            <person name="Sun X."/>
            <person name="Brodelius P.E."/>
            <person name="Rose J.K.C."/>
            <person name="Tang K."/>
        </authorList>
    </citation>
    <scope>NUCLEOTIDE SEQUENCE [LARGE SCALE GENOMIC DNA]</scope>
    <source>
        <strain evidence="4">cv. Huhao1</strain>
        <tissue evidence="3">Leaf</tissue>
    </source>
</reference>
<dbReference type="Proteomes" id="UP000245207">
    <property type="component" value="Unassembled WGS sequence"/>
</dbReference>
<dbReference type="AlphaFoldDB" id="A0A2U1M2J6"/>
<dbReference type="InterPro" id="IPR002769">
    <property type="entry name" value="eIF6"/>
</dbReference>
<gene>
    <name evidence="3" type="ORF">CTI12_AA373770</name>
</gene>
<dbReference type="EMBL" id="PKPP01006744">
    <property type="protein sequence ID" value="PWA55479.1"/>
    <property type="molecule type" value="Genomic_DNA"/>
</dbReference>